<dbReference type="AlphaFoldDB" id="A0A2J6R175"/>
<sequence>MAIVQGQQRKRRCGKKVKTGCDTCKVRRIKCDEGKPSCQRCSTTGRKCDGYSSDITISIQIPKNSPDLIQRISVYIPGNAEEKRGFDFFLRNTAAELSGYYDSSFWEQLILAASAQKPALRHAVIAIGALHEDFSRKRPVPSTPSAKDQKTQFALDQYAKAMGALRRSLSSGKEEPLTALMSCILFVCFDSLRGWFESAMVHLQSGLRILRDMRRSSTDNHIIEDNIAPLFRRLSIQSIIYVDTKSAHDQTAFARKLMDISGKEIVISEEFESLEEARNALNQAADGLFRVFYMWDGDLPIILQPTGLAIFNKYTSQLSLWNLAFEKFMESKSKDLSSREVQGAALLKIHHTTAKIMAGVHPDVSDMRAVFEAVNAEIFLEYLDDFQIITNLSRPLIAAAEQDAKNGKPPLTFSSDLGLIGPLYYVCINCPTVSIRTTAMELLLRCPRREGMWNSVLIAQMIQQYWELEARHKELDEFGSPVPFSDGGSVHFAFFGRPTEMNTTGVSHFPSPEVAPPEPVRSPPSLGLRSNPATHGDTPRQDLEAEALAVLEGTIA</sequence>
<evidence type="ECO:0000256" key="2">
    <source>
        <dbReference type="ARBA" id="ARBA00022833"/>
    </source>
</evidence>
<dbReference type="SMART" id="SM00066">
    <property type="entry name" value="GAL4"/>
    <property type="match status" value="1"/>
</dbReference>
<dbReference type="STRING" id="1149755.A0A2J6R175"/>
<dbReference type="PROSITE" id="PS00463">
    <property type="entry name" value="ZN2_CY6_FUNGAL_1"/>
    <property type="match status" value="1"/>
</dbReference>
<proteinExistence type="predicted"/>
<evidence type="ECO:0000256" key="7">
    <source>
        <dbReference type="SAM" id="MobiDB-lite"/>
    </source>
</evidence>
<protein>
    <recommendedName>
        <fullName evidence="8">Zn(2)-C6 fungal-type domain-containing protein</fullName>
    </recommendedName>
</protein>
<dbReference type="GO" id="GO:0000981">
    <property type="term" value="F:DNA-binding transcription factor activity, RNA polymerase II-specific"/>
    <property type="evidence" value="ECO:0007669"/>
    <property type="project" value="InterPro"/>
</dbReference>
<evidence type="ECO:0000313" key="9">
    <source>
        <dbReference type="EMBL" id="PMD32272.1"/>
    </source>
</evidence>
<dbReference type="Pfam" id="PF00172">
    <property type="entry name" value="Zn_clus"/>
    <property type="match status" value="1"/>
</dbReference>
<evidence type="ECO:0000256" key="3">
    <source>
        <dbReference type="ARBA" id="ARBA00023015"/>
    </source>
</evidence>
<dbReference type="CDD" id="cd00067">
    <property type="entry name" value="GAL4"/>
    <property type="match status" value="1"/>
</dbReference>
<dbReference type="EMBL" id="KZ613959">
    <property type="protein sequence ID" value="PMD32272.1"/>
    <property type="molecule type" value="Genomic_DNA"/>
</dbReference>
<dbReference type="PROSITE" id="PS50048">
    <property type="entry name" value="ZN2_CY6_FUNGAL_2"/>
    <property type="match status" value="1"/>
</dbReference>
<evidence type="ECO:0000256" key="1">
    <source>
        <dbReference type="ARBA" id="ARBA00022723"/>
    </source>
</evidence>
<dbReference type="PANTHER" id="PTHR36206:SF4">
    <property type="entry name" value="HYPOTHETICAL CONSERVED PROTEIN (EUROFUNG)-RELATED"/>
    <property type="match status" value="1"/>
</dbReference>
<keyword evidence="1" id="KW-0479">Metal-binding</keyword>
<feature type="region of interest" description="Disordered" evidence="7">
    <location>
        <begin position="505"/>
        <end position="543"/>
    </location>
</feature>
<evidence type="ECO:0000313" key="10">
    <source>
        <dbReference type="Proteomes" id="UP000235786"/>
    </source>
</evidence>
<dbReference type="SUPFAM" id="SSF57701">
    <property type="entry name" value="Zn2/Cys6 DNA-binding domain"/>
    <property type="match status" value="1"/>
</dbReference>
<dbReference type="PANTHER" id="PTHR36206">
    <property type="entry name" value="ASPERCRYPTIN BIOSYNTHESIS CLUSTER-SPECIFIC TRANSCRIPTION REGULATOR ATNN-RELATED"/>
    <property type="match status" value="1"/>
</dbReference>
<dbReference type="InterPro" id="IPR052360">
    <property type="entry name" value="Transcr_Regulatory_Proteins"/>
</dbReference>
<name>A0A2J6R175_HYAVF</name>
<accession>A0A2J6R175</accession>
<dbReference type="Proteomes" id="UP000235786">
    <property type="component" value="Unassembled WGS sequence"/>
</dbReference>
<evidence type="ECO:0000256" key="4">
    <source>
        <dbReference type="ARBA" id="ARBA00023125"/>
    </source>
</evidence>
<keyword evidence="3" id="KW-0805">Transcription regulation</keyword>
<keyword evidence="10" id="KW-1185">Reference proteome</keyword>
<keyword evidence="6" id="KW-0539">Nucleus</keyword>
<keyword evidence="4" id="KW-0238">DNA-binding</keyword>
<keyword evidence="5" id="KW-0804">Transcription</keyword>
<organism evidence="9 10">
    <name type="scientific">Hyaloscypha variabilis (strain UAMH 11265 / GT02V1 / F)</name>
    <name type="common">Meliniomyces variabilis</name>
    <dbReference type="NCBI Taxonomy" id="1149755"/>
    <lineage>
        <taxon>Eukaryota</taxon>
        <taxon>Fungi</taxon>
        <taxon>Dikarya</taxon>
        <taxon>Ascomycota</taxon>
        <taxon>Pezizomycotina</taxon>
        <taxon>Leotiomycetes</taxon>
        <taxon>Helotiales</taxon>
        <taxon>Hyaloscyphaceae</taxon>
        <taxon>Hyaloscypha</taxon>
        <taxon>Hyaloscypha variabilis</taxon>
    </lineage>
</organism>
<feature type="compositionally biased region" description="Pro residues" evidence="7">
    <location>
        <begin position="513"/>
        <end position="522"/>
    </location>
</feature>
<evidence type="ECO:0000256" key="5">
    <source>
        <dbReference type="ARBA" id="ARBA00023163"/>
    </source>
</evidence>
<feature type="domain" description="Zn(2)-C6 fungal-type" evidence="8">
    <location>
        <begin position="20"/>
        <end position="48"/>
    </location>
</feature>
<dbReference type="InterPro" id="IPR021858">
    <property type="entry name" value="Fun_TF"/>
</dbReference>
<keyword evidence="2" id="KW-0862">Zinc</keyword>
<dbReference type="GO" id="GO:0008270">
    <property type="term" value="F:zinc ion binding"/>
    <property type="evidence" value="ECO:0007669"/>
    <property type="project" value="InterPro"/>
</dbReference>
<gene>
    <name evidence="9" type="ORF">L207DRAFT_440647</name>
</gene>
<dbReference type="InterPro" id="IPR036864">
    <property type="entry name" value="Zn2-C6_fun-type_DNA-bd_sf"/>
</dbReference>
<dbReference type="Pfam" id="PF11951">
    <property type="entry name" value="Fungal_trans_2"/>
    <property type="match status" value="1"/>
</dbReference>
<evidence type="ECO:0000256" key="6">
    <source>
        <dbReference type="ARBA" id="ARBA00023242"/>
    </source>
</evidence>
<dbReference type="OrthoDB" id="2593732at2759"/>
<reference evidence="9 10" key="1">
    <citation type="submission" date="2016-04" db="EMBL/GenBank/DDBJ databases">
        <title>A degradative enzymes factory behind the ericoid mycorrhizal symbiosis.</title>
        <authorList>
            <consortium name="DOE Joint Genome Institute"/>
            <person name="Martino E."/>
            <person name="Morin E."/>
            <person name="Grelet G."/>
            <person name="Kuo A."/>
            <person name="Kohler A."/>
            <person name="Daghino S."/>
            <person name="Barry K."/>
            <person name="Choi C."/>
            <person name="Cichocki N."/>
            <person name="Clum A."/>
            <person name="Copeland A."/>
            <person name="Hainaut M."/>
            <person name="Haridas S."/>
            <person name="Labutti K."/>
            <person name="Lindquist E."/>
            <person name="Lipzen A."/>
            <person name="Khouja H.-R."/>
            <person name="Murat C."/>
            <person name="Ohm R."/>
            <person name="Olson A."/>
            <person name="Spatafora J."/>
            <person name="Veneault-Fourrey C."/>
            <person name="Henrissat B."/>
            <person name="Grigoriev I."/>
            <person name="Martin F."/>
            <person name="Perotto S."/>
        </authorList>
    </citation>
    <scope>NUCLEOTIDE SEQUENCE [LARGE SCALE GENOMIC DNA]</scope>
    <source>
        <strain evidence="9 10">F</strain>
    </source>
</reference>
<dbReference type="Gene3D" id="4.10.240.10">
    <property type="entry name" value="Zn(2)-C6 fungal-type DNA-binding domain"/>
    <property type="match status" value="1"/>
</dbReference>
<dbReference type="InterPro" id="IPR001138">
    <property type="entry name" value="Zn2Cys6_DnaBD"/>
</dbReference>
<evidence type="ECO:0000259" key="8">
    <source>
        <dbReference type="PROSITE" id="PS50048"/>
    </source>
</evidence>
<dbReference type="GO" id="GO:0003677">
    <property type="term" value="F:DNA binding"/>
    <property type="evidence" value="ECO:0007669"/>
    <property type="project" value="UniProtKB-KW"/>
</dbReference>